<accession>A0A699XUG2</accession>
<evidence type="ECO:0000313" key="2">
    <source>
        <dbReference type="EMBL" id="GFD59624.1"/>
    </source>
</evidence>
<organism evidence="2">
    <name type="scientific">Tanacetum cinerariifolium</name>
    <name type="common">Dalmatian daisy</name>
    <name type="synonym">Chrysanthemum cinerariifolium</name>
    <dbReference type="NCBI Taxonomy" id="118510"/>
    <lineage>
        <taxon>Eukaryota</taxon>
        <taxon>Viridiplantae</taxon>
        <taxon>Streptophyta</taxon>
        <taxon>Embryophyta</taxon>
        <taxon>Tracheophyta</taxon>
        <taxon>Spermatophyta</taxon>
        <taxon>Magnoliopsida</taxon>
        <taxon>eudicotyledons</taxon>
        <taxon>Gunneridae</taxon>
        <taxon>Pentapetalae</taxon>
        <taxon>asterids</taxon>
        <taxon>campanulids</taxon>
        <taxon>Asterales</taxon>
        <taxon>Asteraceae</taxon>
        <taxon>Asteroideae</taxon>
        <taxon>Anthemideae</taxon>
        <taxon>Anthemidinae</taxon>
        <taxon>Tanacetum</taxon>
    </lineage>
</organism>
<reference evidence="2" key="1">
    <citation type="journal article" date="2019" name="Sci. Rep.">
        <title>Draft genome of Tanacetum cinerariifolium, the natural source of mosquito coil.</title>
        <authorList>
            <person name="Yamashiro T."/>
            <person name="Shiraishi A."/>
            <person name="Satake H."/>
            <person name="Nakayama K."/>
        </authorList>
    </citation>
    <scope>NUCLEOTIDE SEQUENCE</scope>
</reference>
<feature type="non-terminal residue" evidence="2">
    <location>
        <position position="1"/>
    </location>
</feature>
<protein>
    <submittedName>
        <fullName evidence="2">Uncharacterized protein</fullName>
    </submittedName>
</protein>
<gene>
    <name evidence="2" type="ORF">Tci_931593</name>
</gene>
<feature type="region of interest" description="Disordered" evidence="1">
    <location>
        <begin position="1"/>
        <end position="62"/>
    </location>
</feature>
<evidence type="ECO:0000256" key="1">
    <source>
        <dbReference type="SAM" id="MobiDB-lite"/>
    </source>
</evidence>
<dbReference type="EMBL" id="BKCJ011867394">
    <property type="protein sequence ID" value="GFD59624.1"/>
    <property type="molecule type" value="Genomic_DNA"/>
</dbReference>
<comment type="caution">
    <text evidence="2">The sequence shown here is derived from an EMBL/GenBank/DDBJ whole genome shotgun (WGS) entry which is preliminary data.</text>
</comment>
<name>A0A699XUG2_TANCI</name>
<proteinExistence type="predicted"/>
<dbReference type="AlphaFoldDB" id="A0A699XUG2"/>
<sequence>PIPPRPHRPPLSLPVPSRSRPRARHDQSRQGCAAISPPDRARGQPGTVGSVDGRHGMGGTQR</sequence>